<protein>
    <submittedName>
        <fullName evidence="2">Anks1b protein</fullName>
    </submittedName>
</protein>
<organism evidence="2 3">
    <name type="scientific">Symbiodinium pilosum</name>
    <name type="common">Dinoflagellate</name>
    <dbReference type="NCBI Taxonomy" id="2952"/>
    <lineage>
        <taxon>Eukaryota</taxon>
        <taxon>Sar</taxon>
        <taxon>Alveolata</taxon>
        <taxon>Dinophyceae</taxon>
        <taxon>Suessiales</taxon>
        <taxon>Symbiodiniaceae</taxon>
        <taxon>Symbiodinium</taxon>
    </lineage>
</organism>
<sequence>MRLVDLSATGNIRPEVTLQGDGLTVDKTEAWNMLDEKLEKQIDAPTPMSTECPEEESICIGFDEDENADGFCSVERVPTASSMGVPQLTDSVKISCTSSIRRRRLDLERRSLVADYLEKYDFQGVNLPRPARSMSSFLRKETIFPIHRAAQLGHHRMVRELIRLGADPEVKTSRGRTPYDLAAQANRDGSHSMVLELLSGHWNIMSFRDLRAQSSSSARTS</sequence>
<dbReference type="InterPro" id="IPR036770">
    <property type="entry name" value="Ankyrin_rpt-contain_sf"/>
</dbReference>
<evidence type="ECO:0000313" key="3">
    <source>
        <dbReference type="Proteomes" id="UP000649617"/>
    </source>
</evidence>
<accession>A0A812Q3I0</accession>
<dbReference type="Pfam" id="PF00023">
    <property type="entry name" value="Ank"/>
    <property type="match status" value="1"/>
</dbReference>
<evidence type="ECO:0000313" key="2">
    <source>
        <dbReference type="EMBL" id="CAE7356605.1"/>
    </source>
</evidence>
<dbReference type="SUPFAM" id="SSF48403">
    <property type="entry name" value="Ankyrin repeat"/>
    <property type="match status" value="1"/>
</dbReference>
<gene>
    <name evidence="2" type="primary">anks1b</name>
    <name evidence="2" type="ORF">SPIL2461_LOCUS8488</name>
</gene>
<name>A0A812Q3I0_SYMPI</name>
<reference evidence="2" key="1">
    <citation type="submission" date="2021-02" db="EMBL/GenBank/DDBJ databases">
        <authorList>
            <person name="Dougan E. K."/>
            <person name="Rhodes N."/>
            <person name="Thang M."/>
            <person name="Chan C."/>
        </authorList>
    </citation>
    <scope>NUCLEOTIDE SEQUENCE</scope>
</reference>
<feature type="repeat" description="ANK" evidence="1">
    <location>
        <begin position="141"/>
        <end position="173"/>
    </location>
</feature>
<dbReference type="PROSITE" id="PS50297">
    <property type="entry name" value="ANK_REP_REGION"/>
    <property type="match status" value="1"/>
</dbReference>
<dbReference type="OrthoDB" id="539213at2759"/>
<evidence type="ECO:0000256" key="1">
    <source>
        <dbReference type="PROSITE-ProRule" id="PRU00023"/>
    </source>
</evidence>
<comment type="caution">
    <text evidence="2">The sequence shown here is derived from an EMBL/GenBank/DDBJ whole genome shotgun (WGS) entry which is preliminary data.</text>
</comment>
<dbReference type="Gene3D" id="1.25.40.20">
    <property type="entry name" value="Ankyrin repeat-containing domain"/>
    <property type="match status" value="1"/>
</dbReference>
<proteinExistence type="predicted"/>
<keyword evidence="3" id="KW-1185">Reference proteome</keyword>
<keyword evidence="1" id="KW-0040">ANK repeat</keyword>
<dbReference type="EMBL" id="CAJNIZ010013991">
    <property type="protein sequence ID" value="CAE7356605.1"/>
    <property type="molecule type" value="Genomic_DNA"/>
</dbReference>
<dbReference type="InterPro" id="IPR002110">
    <property type="entry name" value="Ankyrin_rpt"/>
</dbReference>
<dbReference type="AlphaFoldDB" id="A0A812Q3I0"/>
<dbReference type="PROSITE" id="PS50088">
    <property type="entry name" value="ANK_REPEAT"/>
    <property type="match status" value="1"/>
</dbReference>
<dbReference type="Proteomes" id="UP000649617">
    <property type="component" value="Unassembled WGS sequence"/>
</dbReference>